<proteinExistence type="inferred from homology"/>
<feature type="chain" id="PRO_5017495178" description="GDT1 family protein" evidence="6">
    <location>
        <begin position="21"/>
        <end position="285"/>
    </location>
</feature>
<dbReference type="STRING" id="1230905.A0A1G4JN15"/>
<evidence type="ECO:0000256" key="2">
    <source>
        <dbReference type="ARBA" id="ARBA00009190"/>
    </source>
</evidence>
<dbReference type="GO" id="GO:0032468">
    <property type="term" value="P:Golgi calcium ion homeostasis"/>
    <property type="evidence" value="ECO:0007669"/>
    <property type="project" value="TreeGrafter"/>
</dbReference>
<feature type="transmembrane region" description="Helical" evidence="6">
    <location>
        <begin position="46"/>
        <end position="69"/>
    </location>
</feature>
<feature type="transmembrane region" description="Helical" evidence="6">
    <location>
        <begin position="190"/>
        <end position="208"/>
    </location>
</feature>
<comment type="subcellular location">
    <subcellularLocation>
        <location evidence="1 6">Membrane</location>
        <topology evidence="1 6">Multi-pass membrane protein</topology>
    </subcellularLocation>
</comment>
<evidence type="ECO:0000256" key="4">
    <source>
        <dbReference type="ARBA" id="ARBA00022989"/>
    </source>
</evidence>
<reference evidence="7 8" key="1">
    <citation type="submission" date="2016-03" db="EMBL/GenBank/DDBJ databases">
        <authorList>
            <person name="Devillers H."/>
        </authorList>
    </citation>
    <scope>NUCLEOTIDE SEQUENCE [LARGE SCALE GENOMIC DNA]</scope>
    <source>
        <strain evidence="7">CBS 11717</strain>
    </source>
</reference>
<name>A0A1G4JN15_9SACH</name>
<evidence type="ECO:0000256" key="3">
    <source>
        <dbReference type="ARBA" id="ARBA00022692"/>
    </source>
</evidence>
<evidence type="ECO:0000256" key="1">
    <source>
        <dbReference type="ARBA" id="ARBA00004141"/>
    </source>
</evidence>
<feature type="transmembrane region" description="Helical" evidence="6">
    <location>
        <begin position="262"/>
        <end position="282"/>
    </location>
</feature>
<gene>
    <name evidence="7" type="ORF">LAMI_0E07492G</name>
</gene>
<dbReference type="Proteomes" id="UP000191024">
    <property type="component" value="Chromosome E"/>
</dbReference>
<protein>
    <recommendedName>
        <fullName evidence="6">GDT1 family protein</fullName>
    </recommendedName>
</protein>
<accession>A0A1G4JN15</accession>
<keyword evidence="3 6" id="KW-0812">Transmembrane</keyword>
<evidence type="ECO:0000256" key="6">
    <source>
        <dbReference type="RuleBase" id="RU365102"/>
    </source>
</evidence>
<evidence type="ECO:0000256" key="5">
    <source>
        <dbReference type="ARBA" id="ARBA00023136"/>
    </source>
</evidence>
<evidence type="ECO:0000313" key="8">
    <source>
        <dbReference type="Proteomes" id="UP000191024"/>
    </source>
</evidence>
<dbReference type="PROSITE" id="PS01214">
    <property type="entry name" value="UPF0016"/>
    <property type="match status" value="1"/>
</dbReference>
<dbReference type="PANTHER" id="PTHR12608">
    <property type="entry name" value="TRANSMEMBRANE PROTEIN HTP-1 RELATED"/>
    <property type="match status" value="1"/>
</dbReference>
<dbReference type="PANTHER" id="PTHR12608:SF1">
    <property type="entry name" value="TRANSMEMBRANE PROTEIN 165"/>
    <property type="match status" value="1"/>
</dbReference>
<feature type="transmembrane region" description="Helical" evidence="6">
    <location>
        <begin position="76"/>
        <end position="96"/>
    </location>
</feature>
<keyword evidence="8" id="KW-1185">Reference proteome</keyword>
<dbReference type="InterPro" id="IPR049555">
    <property type="entry name" value="GDT1-like_CS"/>
</dbReference>
<evidence type="ECO:0000313" key="7">
    <source>
        <dbReference type="EMBL" id="SCU91832.1"/>
    </source>
</evidence>
<feature type="transmembrane region" description="Helical" evidence="6">
    <location>
        <begin position="102"/>
        <end position="122"/>
    </location>
</feature>
<dbReference type="GO" id="GO:0005384">
    <property type="term" value="F:manganese ion transmembrane transporter activity"/>
    <property type="evidence" value="ECO:0007669"/>
    <property type="project" value="TreeGrafter"/>
</dbReference>
<sequence length="285" mass="30638">MPKFQSTALLLLGFSAVVFASAGSDSSVGNNEVDPDVAANDPKTAFLFAISMIIVSEIGDKTFLIAALMAMRYSHLLVFSASASSLFIMTILSGLVGRTFTTLVPVSYTKFMAGILFLVFGYKLTMEGLSMSKDVGVEEELAEVEEEIAVTDINKEMDNAEQGSDNAVSSKPTYSNNKLLNNFIIRTKNLFSYILSPVWVNIFSMVFFGEFGDRSQISTIAMASGSHYWSVIFGAVIGHAICTGIAVIGGKLLAAKISMRTVTLGGAFSFIVFAFVYIVGAFNEA</sequence>
<dbReference type="GO" id="GO:0000329">
    <property type="term" value="C:fungal-type vacuole membrane"/>
    <property type="evidence" value="ECO:0007669"/>
    <property type="project" value="TreeGrafter"/>
</dbReference>
<dbReference type="OrthoDB" id="442680at2759"/>
<dbReference type="Pfam" id="PF01169">
    <property type="entry name" value="GDT1"/>
    <property type="match status" value="2"/>
</dbReference>
<keyword evidence="5 6" id="KW-0472">Membrane</keyword>
<keyword evidence="4 6" id="KW-1133">Transmembrane helix</keyword>
<organism evidence="7 8">
    <name type="scientific">Lachancea mirantina</name>
    <dbReference type="NCBI Taxonomy" id="1230905"/>
    <lineage>
        <taxon>Eukaryota</taxon>
        <taxon>Fungi</taxon>
        <taxon>Dikarya</taxon>
        <taxon>Ascomycota</taxon>
        <taxon>Saccharomycotina</taxon>
        <taxon>Saccharomycetes</taxon>
        <taxon>Saccharomycetales</taxon>
        <taxon>Saccharomycetaceae</taxon>
        <taxon>Lachancea</taxon>
    </lineage>
</organism>
<dbReference type="GO" id="GO:0005794">
    <property type="term" value="C:Golgi apparatus"/>
    <property type="evidence" value="ECO:0007669"/>
    <property type="project" value="TreeGrafter"/>
</dbReference>
<dbReference type="EMBL" id="LT598465">
    <property type="protein sequence ID" value="SCU91832.1"/>
    <property type="molecule type" value="Genomic_DNA"/>
</dbReference>
<dbReference type="GO" id="GO:0032472">
    <property type="term" value="P:Golgi calcium ion transport"/>
    <property type="evidence" value="ECO:0007669"/>
    <property type="project" value="TreeGrafter"/>
</dbReference>
<comment type="similarity">
    <text evidence="2 6">Belongs to the GDT1 family.</text>
</comment>
<dbReference type="InterPro" id="IPR001727">
    <property type="entry name" value="GDT1-like"/>
</dbReference>
<feature type="transmembrane region" description="Helical" evidence="6">
    <location>
        <begin position="228"/>
        <end position="250"/>
    </location>
</feature>
<dbReference type="GO" id="GO:0015085">
    <property type="term" value="F:calcium ion transmembrane transporter activity"/>
    <property type="evidence" value="ECO:0007669"/>
    <property type="project" value="TreeGrafter"/>
</dbReference>
<dbReference type="AlphaFoldDB" id="A0A1G4JN15"/>
<feature type="signal peptide" evidence="6">
    <location>
        <begin position="1"/>
        <end position="20"/>
    </location>
</feature>
<keyword evidence="6" id="KW-0732">Signal</keyword>